<dbReference type="FunFam" id="3.30.1020.10:FF:000001">
    <property type="entry name" value="1-Cys peroxiredoxin"/>
    <property type="match status" value="1"/>
</dbReference>
<feature type="active site" description="Cysteine sulfenic acid (-SOH) intermediate; for peroxidase activity" evidence="7">
    <location>
        <position position="56"/>
    </location>
</feature>
<dbReference type="AlphaFoldDB" id="A0A0V0R0H9"/>
<evidence type="ECO:0000256" key="5">
    <source>
        <dbReference type="ARBA" id="ARBA00025719"/>
    </source>
</evidence>
<dbReference type="Pfam" id="PF00578">
    <property type="entry name" value="AhpC-TSA"/>
    <property type="match status" value="1"/>
</dbReference>
<dbReference type="CDD" id="cd03016">
    <property type="entry name" value="PRX_1cys"/>
    <property type="match status" value="1"/>
</dbReference>
<organism evidence="9 10">
    <name type="scientific">Pseudocohnilembus persalinus</name>
    <name type="common">Ciliate</name>
    <dbReference type="NCBI Taxonomy" id="266149"/>
    <lineage>
        <taxon>Eukaryota</taxon>
        <taxon>Sar</taxon>
        <taxon>Alveolata</taxon>
        <taxon>Ciliophora</taxon>
        <taxon>Intramacronucleata</taxon>
        <taxon>Oligohymenophorea</taxon>
        <taxon>Scuticociliatia</taxon>
        <taxon>Philasterida</taxon>
        <taxon>Pseudocohnilembidae</taxon>
        <taxon>Pseudocohnilembus</taxon>
    </lineage>
</organism>
<dbReference type="PANTHER" id="PTHR43503">
    <property type="entry name" value="MCG48959-RELATED"/>
    <property type="match status" value="1"/>
</dbReference>
<evidence type="ECO:0000256" key="2">
    <source>
        <dbReference type="ARBA" id="ARBA00022862"/>
    </source>
</evidence>
<dbReference type="InterPro" id="IPR019479">
    <property type="entry name" value="Peroxiredoxin_C"/>
</dbReference>
<keyword evidence="2 6" id="KW-0049">Antioxidant</keyword>
<dbReference type="GO" id="GO:0045454">
    <property type="term" value="P:cell redox homeostasis"/>
    <property type="evidence" value="ECO:0007669"/>
    <property type="project" value="TreeGrafter"/>
</dbReference>
<evidence type="ECO:0000313" key="10">
    <source>
        <dbReference type="Proteomes" id="UP000054937"/>
    </source>
</evidence>
<evidence type="ECO:0000256" key="3">
    <source>
        <dbReference type="ARBA" id="ARBA00023002"/>
    </source>
</evidence>
<protein>
    <submittedName>
        <fullName evidence="9">Thioredoxin-like fold</fullName>
    </submittedName>
</protein>
<dbReference type="Gene3D" id="3.40.30.10">
    <property type="entry name" value="Glutaredoxin"/>
    <property type="match status" value="1"/>
</dbReference>
<dbReference type="InParanoid" id="A0A0V0R0H9"/>
<dbReference type="InterPro" id="IPR000866">
    <property type="entry name" value="AhpC/TSA"/>
</dbReference>
<comment type="similarity">
    <text evidence="5">Belongs to the peroxiredoxin family. Prx6 subfamily.</text>
</comment>
<dbReference type="PIRSF" id="PIRSF000239">
    <property type="entry name" value="AHPC"/>
    <property type="match status" value="1"/>
</dbReference>
<evidence type="ECO:0000256" key="1">
    <source>
        <dbReference type="ARBA" id="ARBA00022559"/>
    </source>
</evidence>
<dbReference type="GO" id="GO:0051920">
    <property type="term" value="F:peroxiredoxin activity"/>
    <property type="evidence" value="ECO:0007669"/>
    <property type="project" value="InterPro"/>
</dbReference>
<evidence type="ECO:0000256" key="7">
    <source>
        <dbReference type="PIRSR" id="PIRSR000239-1"/>
    </source>
</evidence>
<dbReference type="FunFam" id="3.40.30.10:FF:000011">
    <property type="entry name" value="Peroxiredoxin PRX1"/>
    <property type="match status" value="1"/>
</dbReference>
<keyword evidence="3 6" id="KW-0560">Oxidoreductase</keyword>
<dbReference type="Gene3D" id="3.30.1020.10">
    <property type="entry name" value="Antioxidant, Horf6, Chain A, domain2"/>
    <property type="match status" value="1"/>
</dbReference>
<dbReference type="GO" id="GO:0005829">
    <property type="term" value="C:cytosol"/>
    <property type="evidence" value="ECO:0007669"/>
    <property type="project" value="TreeGrafter"/>
</dbReference>
<dbReference type="Proteomes" id="UP000054937">
    <property type="component" value="Unassembled WGS sequence"/>
</dbReference>
<gene>
    <name evidence="9" type="ORF">PPERSA_02187</name>
</gene>
<keyword evidence="4 6" id="KW-0676">Redox-active center</keyword>
<dbReference type="SUPFAM" id="SSF52833">
    <property type="entry name" value="Thioredoxin-like"/>
    <property type="match status" value="1"/>
</dbReference>
<keyword evidence="10" id="KW-1185">Reference proteome</keyword>
<dbReference type="OrthoDB" id="2996783at2759"/>
<proteinExistence type="inferred from homology"/>
<feature type="domain" description="Thioredoxin" evidence="8">
    <location>
        <begin position="14"/>
        <end position="175"/>
    </location>
</feature>
<dbReference type="InterPro" id="IPR024706">
    <property type="entry name" value="Peroxiredoxin_AhpC-typ"/>
</dbReference>
<evidence type="ECO:0000256" key="6">
    <source>
        <dbReference type="PIRNR" id="PIRNR000239"/>
    </source>
</evidence>
<dbReference type="FunCoup" id="A0A0V0R0H9">
    <property type="interactions" value="53"/>
</dbReference>
<dbReference type="Pfam" id="PF10417">
    <property type="entry name" value="1-cysPrx_C"/>
    <property type="match status" value="1"/>
</dbReference>
<dbReference type="EMBL" id="LDAU01000075">
    <property type="protein sequence ID" value="KRX08055.1"/>
    <property type="molecule type" value="Genomic_DNA"/>
</dbReference>
<dbReference type="GO" id="GO:0005739">
    <property type="term" value="C:mitochondrion"/>
    <property type="evidence" value="ECO:0007669"/>
    <property type="project" value="TreeGrafter"/>
</dbReference>
<dbReference type="InterPro" id="IPR036249">
    <property type="entry name" value="Thioredoxin-like_sf"/>
</dbReference>
<reference evidence="9 10" key="1">
    <citation type="journal article" date="2015" name="Sci. Rep.">
        <title>Genome of the facultative scuticociliatosis pathogen Pseudocohnilembus persalinus provides insight into its virulence through horizontal gene transfer.</title>
        <authorList>
            <person name="Xiong J."/>
            <person name="Wang G."/>
            <person name="Cheng J."/>
            <person name="Tian M."/>
            <person name="Pan X."/>
            <person name="Warren A."/>
            <person name="Jiang C."/>
            <person name="Yuan D."/>
            <person name="Miao W."/>
        </authorList>
    </citation>
    <scope>NUCLEOTIDE SEQUENCE [LARGE SCALE GENOMIC DNA]</scope>
    <source>
        <strain evidence="9">36N120E</strain>
    </source>
</reference>
<comment type="caution">
    <text evidence="9">The sequence shown here is derived from an EMBL/GenBank/DDBJ whole genome shotgun (WGS) entry which is preliminary data.</text>
</comment>
<evidence type="ECO:0000259" key="8">
    <source>
        <dbReference type="PROSITE" id="PS51352"/>
    </source>
</evidence>
<accession>A0A0V0R0H9</accession>
<evidence type="ECO:0000313" key="9">
    <source>
        <dbReference type="EMBL" id="KRX08055.1"/>
    </source>
</evidence>
<keyword evidence="1 6" id="KW-0575">Peroxidase</keyword>
<evidence type="ECO:0000256" key="4">
    <source>
        <dbReference type="ARBA" id="ARBA00023284"/>
    </source>
</evidence>
<comment type="function">
    <text evidence="6">Thiol-specific peroxidase that catalyzes the reduction of hydrogen peroxide and organic hydroperoxides to water and alcohols, respectively.</text>
</comment>
<dbReference type="PANTHER" id="PTHR43503:SF4">
    <property type="entry name" value="PEROXIREDOXIN-6"/>
    <property type="match status" value="1"/>
</dbReference>
<name>A0A0V0R0H9_PSEPJ</name>
<dbReference type="InterPro" id="IPR045020">
    <property type="entry name" value="PRX_1cys"/>
</dbReference>
<sequence>MTEQNKFNNTHKPLLLGDEVPNFTAETSTGQIEFHKWLGQSWAILFSHPADFTPVCTTELGRVSKLMPEFEKKGVKVIALSCNDADTHKEWIKDVDHYSSCKVNYPIIADADRNISKKFGMLQTEAPTDAKGLPMTVRSVYIIGPDRKLKLTITYPASCGRNFDEILRVVDSLQLTHNKQLATPVDWKQGQDCIIAPTVSKQDADKDYKGYKTHQLPSGKEYLRTVNPKDVTK</sequence>
<dbReference type="InterPro" id="IPR013766">
    <property type="entry name" value="Thioredoxin_domain"/>
</dbReference>
<dbReference type="OMA" id="HGPMNIP"/>
<dbReference type="PROSITE" id="PS51352">
    <property type="entry name" value="THIOREDOXIN_2"/>
    <property type="match status" value="1"/>
</dbReference>